<dbReference type="PROSITE" id="PS50949">
    <property type="entry name" value="HTH_GNTR"/>
    <property type="match status" value="1"/>
</dbReference>
<dbReference type="InterPro" id="IPR000524">
    <property type="entry name" value="Tscrpt_reg_HTH_GntR"/>
</dbReference>
<dbReference type="InterPro" id="IPR036390">
    <property type="entry name" value="WH_DNA-bd_sf"/>
</dbReference>
<evidence type="ECO:0000256" key="4">
    <source>
        <dbReference type="ARBA" id="ARBA00023125"/>
    </source>
</evidence>
<keyword evidence="4" id="KW-0238">DNA-binding</keyword>
<dbReference type="GO" id="GO:0003700">
    <property type="term" value="F:DNA-binding transcription factor activity"/>
    <property type="evidence" value="ECO:0007669"/>
    <property type="project" value="InterPro"/>
</dbReference>
<dbReference type="Proteomes" id="UP000516057">
    <property type="component" value="Chromosome"/>
</dbReference>
<keyword evidence="2" id="KW-0663">Pyridoxal phosphate</keyword>
<sequence>MNTASRTGRTGAGPARTGRRLYEQLRAQIAGGGLAPGAALPSTRTLALEWGISRTTVTAVYEQLAAEGYLDTSARTRARVAAGAASAMPTPPRQAQRQAEAAAPAHLSAYGQRMAALAWPLPTSTPKGAVDFVYGALAATDFPTLAWRRAYSAALLRRQPRLSYGAPEGEAALRTALQGYLHRARGLACAAEQILIVHGSQQALDLCARVLIDPGDHAVVEDPCYPAVRHVLQAAGARLLPVPVDEHGLHTDALPARARTRLAFVTPSHQFPLGGVMPIARRHALLQWAARRGAYVIEDDYDGEFRYGQRPIDALQSLDGARTVIYVGTFSKALSPQLRLGYMVLPPALVDVFRRAKRVTDRHAPTLDQLALAALIESGAYERHIRRMRREHERRRERLLQAIAQHLPPWAGAVVEGAAAGLHLILWLRGLPARHEAALIARARALGVVAYPVAPLYAAPAGQGGCAGLVLGYASLTLAQIERGIRLLAAALGEMGQSGPPARSRPG</sequence>
<dbReference type="InterPro" id="IPR015421">
    <property type="entry name" value="PyrdxlP-dep_Trfase_major"/>
</dbReference>
<gene>
    <name evidence="7" type="ORF">H9L24_15805</name>
</gene>
<evidence type="ECO:0000259" key="6">
    <source>
        <dbReference type="PROSITE" id="PS50949"/>
    </source>
</evidence>
<proteinExistence type="inferred from homology"/>
<organism evidence="7 8">
    <name type="scientific">Paenacidovorax monticola</name>
    <dbReference type="NCBI Taxonomy" id="1926868"/>
    <lineage>
        <taxon>Bacteria</taxon>
        <taxon>Pseudomonadati</taxon>
        <taxon>Pseudomonadota</taxon>
        <taxon>Betaproteobacteria</taxon>
        <taxon>Burkholderiales</taxon>
        <taxon>Comamonadaceae</taxon>
        <taxon>Paenacidovorax</taxon>
    </lineage>
</organism>
<dbReference type="SMART" id="SM00345">
    <property type="entry name" value="HTH_GNTR"/>
    <property type="match status" value="1"/>
</dbReference>
<evidence type="ECO:0000256" key="2">
    <source>
        <dbReference type="ARBA" id="ARBA00022898"/>
    </source>
</evidence>
<protein>
    <submittedName>
        <fullName evidence="7">PLP-dependent aminotransferase family protein</fullName>
    </submittedName>
</protein>
<dbReference type="PRINTS" id="PR00035">
    <property type="entry name" value="HTHGNTR"/>
</dbReference>
<reference evidence="7 8" key="1">
    <citation type="submission" date="2020-08" db="EMBL/GenBank/DDBJ databases">
        <title>Genome sequence of Acidovorax monticola KACC 19171T.</title>
        <authorList>
            <person name="Hyun D.-W."/>
            <person name="Bae J.-W."/>
        </authorList>
    </citation>
    <scope>NUCLEOTIDE SEQUENCE [LARGE SCALE GENOMIC DNA]</scope>
    <source>
        <strain evidence="7 8">KACC 19171</strain>
    </source>
</reference>
<dbReference type="GO" id="GO:0008483">
    <property type="term" value="F:transaminase activity"/>
    <property type="evidence" value="ECO:0007669"/>
    <property type="project" value="UniProtKB-KW"/>
</dbReference>
<evidence type="ECO:0000313" key="7">
    <source>
        <dbReference type="EMBL" id="QNP58469.1"/>
    </source>
</evidence>
<dbReference type="PANTHER" id="PTHR46577">
    <property type="entry name" value="HTH-TYPE TRANSCRIPTIONAL REGULATORY PROTEIN GABR"/>
    <property type="match status" value="1"/>
</dbReference>
<dbReference type="InterPro" id="IPR051446">
    <property type="entry name" value="HTH_trans_reg/aminotransferase"/>
</dbReference>
<accession>A0A7H0HD53</accession>
<dbReference type="SUPFAM" id="SSF46785">
    <property type="entry name" value="Winged helix' DNA-binding domain"/>
    <property type="match status" value="1"/>
</dbReference>
<dbReference type="GO" id="GO:0030170">
    <property type="term" value="F:pyridoxal phosphate binding"/>
    <property type="evidence" value="ECO:0007669"/>
    <property type="project" value="InterPro"/>
</dbReference>
<evidence type="ECO:0000256" key="5">
    <source>
        <dbReference type="ARBA" id="ARBA00023163"/>
    </source>
</evidence>
<comment type="similarity">
    <text evidence="1">In the C-terminal section; belongs to the class-I pyridoxal-phosphate-dependent aminotransferase family.</text>
</comment>
<dbReference type="GO" id="GO:0003677">
    <property type="term" value="F:DNA binding"/>
    <property type="evidence" value="ECO:0007669"/>
    <property type="project" value="UniProtKB-KW"/>
</dbReference>
<evidence type="ECO:0000256" key="3">
    <source>
        <dbReference type="ARBA" id="ARBA00023015"/>
    </source>
</evidence>
<keyword evidence="5" id="KW-0804">Transcription</keyword>
<dbReference type="EMBL" id="CP060790">
    <property type="protein sequence ID" value="QNP58469.1"/>
    <property type="molecule type" value="Genomic_DNA"/>
</dbReference>
<dbReference type="RefSeq" id="WP_187735457.1">
    <property type="nucleotide sequence ID" value="NZ_CP060790.1"/>
</dbReference>
<keyword evidence="8" id="KW-1185">Reference proteome</keyword>
<dbReference type="CDD" id="cd00609">
    <property type="entry name" value="AAT_like"/>
    <property type="match status" value="1"/>
</dbReference>
<dbReference type="InterPro" id="IPR004839">
    <property type="entry name" value="Aminotransferase_I/II_large"/>
</dbReference>
<dbReference type="AlphaFoldDB" id="A0A7H0HD53"/>
<dbReference type="Gene3D" id="1.10.10.10">
    <property type="entry name" value="Winged helix-like DNA-binding domain superfamily/Winged helix DNA-binding domain"/>
    <property type="match status" value="1"/>
</dbReference>
<dbReference type="Pfam" id="PF00392">
    <property type="entry name" value="GntR"/>
    <property type="match status" value="1"/>
</dbReference>
<keyword evidence="3" id="KW-0805">Transcription regulation</keyword>
<dbReference type="Pfam" id="PF00155">
    <property type="entry name" value="Aminotran_1_2"/>
    <property type="match status" value="1"/>
</dbReference>
<keyword evidence="7" id="KW-0032">Aminotransferase</keyword>
<dbReference type="SUPFAM" id="SSF53383">
    <property type="entry name" value="PLP-dependent transferases"/>
    <property type="match status" value="1"/>
</dbReference>
<dbReference type="PANTHER" id="PTHR46577:SF1">
    <property type="entry name" value="HTH-TYPE TRANSCRIPTIONAL REGULATORY PROTEIN GABR"/>
    <property type="match status" value="1"/>
</dbReference>
<dbReference type="InterPro" id="IPR015424">
    <property type="entry name" value="PyrdxlP-dep_Trfase"/>
</dbReference>
<keyword evidence="7" id="KW-0808">Transferase</keyword>
<evidence type="ECO:0000313" key="8">
    <source>
        <dbReference type="Proteomes" id="UP000516057"/>
    </source>
</evidence>
<dbReference type="KEGG" id="amon:H9L24_15805"/>
<dbReference type="InterPro" id="IPR036388">
    <property type="entry name" value="WH-like_DNA-bd_sf"/>
</dbReference>
<dbReference type="Gene3D" id="3.40.640.10">
    <property type="entry name" value="Type I PLP-dependent aspartate aminotransferase-like (Major domain)"/>
    <property type="match status" value="1"/>
</dbReference>
<name>A0A7H0HD53_9BURK</name>
<feature type="domain" description="HTH gntR-type" evidence="6">
    <location>
        <begin position="15"/>
        <end position="83"/>
    </location>
</feature>
<evidence type="ECO:0000256" key="1">
    <source>
        <dbReference type="ARBA" id="ARBA00005384"/>
    </source>
</evidence>